<comment type="caution">
    <text evidence="1">The sequence shown here is derived from an EMBL/GenBank/DDBJ whole genome shotgun (WGS) entry which is preliminary data.</text>
</comment>
<gene>
    <name evidence="1" type="ORF">HB662_14885</name>
</gene>
<evidence type="ECO:0000313" key="1">
    <source>
        <dbReference type="EMBL" id="NKE46070.1"/>
    </source>
</evidence>
<dbReference type="RefSeq" id="WP_168050585.1">
    <property type="nucleotide sequence ID" value="NZ_JAATJR010000004.1"/>
</dbReference>
<proteinExistence type="predicted"/>
<organism evidence="1 2">
    <name type="scientific">Falsiroseomonas frigidaquae</name>
    <dbReference type="NCBI Taxonomy" id="487318"/>
    <lineage>
        <taxon>Bacteria</taxon>
        <taxon>Pseudomonadati</taxon>
        <taxon>Pseudomonadota</taxon>
        <taxon>Alphaproteobacteria</taxon>
        <taxon>Acetobacterales</taxon>
        <taxon>Roseomonadaceae</taxon>
        <taxon>Falsiroseomonas</taxon>
    </lineage>
</organism>
<reference evidence="1 2" key="1">
    <citation type="submission" date="2020-03" db="EMBL/GenBank/DDBJ databases">
        <title>Roseomonas selenitidurans sp. nov. isolated from soil.</title>
        <authorList>
            <person name="Liu H."/>
        </authorList>
    </citation>
    <scope>NUCLEOTIDE SEQUENCE [LARGE SCALE GENOMIC DNA]</scope>
    <source>
        <strain evidence="1 2">JCM 15073</strain>
    </source>
</reference>
<accession>A0ABX1F144</accession>
<name>A0ABX1F144_9PROT</name>
<keyword evidence="2" id="KW-1185">Reference proteome</keyword>
<dbReference type="Proteomes" id="UP000765160">
    <property type="component" value="Unassembled WGS sequence"/>
</dbReference>
<protein>
    <submittedName>
        <fullName evidence="1">Uncharacterized protein</fullName>
    </submittedName>
</protein>
<evidence type="ECO:0000313" key="2">
    <source>
        <dbReference type="Proteomes" id="UP000765160"/>
    </source>
</evidence>
<sequence length="266" mass="29730">MADMTDPALEIAELCEGLRGQNDKLMGDRALAAQFATAPWSVEFFEILFIVHRRMDQIVELVDGLGLNPSILAEAKAHVSTVKLAFSQDGLRNPWVHAKNSYLTPATVTPIKFLSPVLQPRYGYVRLTDAEIEELLGEVNLLIEWLSEHQLREQDFFRASIIEGLLVFRFRLERLRWLGWGYSLQALREVIAAYLALHGHVNLEAEPLTDAMLRKVAAYVGRVVKAAQFVKDTAETGQFMLQAYGAITLISQGKETIAGLLSYGGD</sequence>
<dbReference type="EMBL" id="JAAVTX010000004">
    <property type="protein sequence ID" value="NKE46070.1"/>
    <property type="molecule type" value="Genomic_DNA"/>
</dbReference>